<protein>
    <submittedName>
        <fullName evidence="1">Uncharacterized protein</fullName>
    </submittedName>
</protein>
<gene>
    <name evidence="1" type="ORF">CTRU02_203204</name>
</gene>
<proteinExistence type="predicted"/>
<dbReference type="Proteomes" id="UP000805649">
    <property type="component" value="Unassembled WGS sequence"/>
</dbReference>
<organism evidence="1 2">
    <name type="scientific">Colletotrichum truncatum</name>
    <name type="common">Anthracnose fungus</name>
    <name type="synonym">Colletotrichum capsici</name>
    <dbReference type="NCBI Taxonomy" id="5467"/>
    <lineage>
        <taxon>Eukaryota</taxon>
        <taxon>Fungi</taxon>
        <taxon>Dikarya</taxon>
        <taxon>Ascomycota</taxon>
        <taxon>Pezizomycotina</taxon>
        <taxon>Sordariomycetes</taxon>
        <taxon>Hypocreomycetidae</taxon>
        <taxon>Glomerellales</taxon>
        <taxon>Glomerellaceae</taxon>
        <taxon>Colletotrichum</taxon>
        <taxon>Colletotrichum truncatum species complex</taxon>
    </lineage>
</organism>
<keyword evidence="2" id="KW-1185">Reference proteome</keyword>
<name>A0ACC3Z8L3_COLTU</name>
<dbReference type="EMBL" id="VUJX02000002">
    <property type="protein sequence ID" value="KAL0940441.1"/>
    <property type="molecule type" value="Genomic_DNA"/>
</dbReference>
<reference evidence="1 2" key="1">
    <citation type="journal article" date="2020" name="Phytopathology">
        <title>Genome Sequence Resources of Colletotrichum truncatum, C. plurivorum, C. musicola, and C. sojae: Four Species Pathogenic to Soybean (Glycine max).</title>
        <authorList>
            <person name="Rogerio F."/>
            <person name="Boufleur T.R."/>
            <person name="Ciampi-Guillardi M."/>
            <person name="Sukno S.A."/>
            <person name="Thon M.R."/>
            <person name="Massola Junior N.S."/>
            <person name="Baroncelli R."/>
        </authorList>
    </citation>
    <scope>NUCLEOTIDE SEQUENCE [LARGE SCALE GENOMIC DNA]</scope>
    <source>
        <strain evidence="1 2">CMES1059</strain>
    </source>
</reference>
<accession>A0ACC3Z8L3</accession>
<sequence>MAALEDIRYRVVDLVSRLMPISSTSGEEYEIGIFLEQHLQELGYSVERIPIAPGSTRHNVYAYMGTQRQTRVLLTCHMDTVPPHIPLSIDTDGGVIRGRGACDDKGPLAAQIIAVEELRKENQVHEGDVGFLFVVGEEKGGAGMIAANDMNLKWEAVIFGEPTEGKLGKGHKGHVVFELAAHGEACHSGYPQLGSSAISKLVKALNQLEAVDWPSSELLGPSTFNIGKIEGGEGYNVVAAEAKALCSVRVANDLPRIKAQILDVVDNSSGVDVDIKFSYPEILLDFKLEGFDSAPVSFGTDAPRLKGSHKKILYGPGTILVAHGKDEHIVIDELMQSVDGYKRLVLNFL</sequence>
<comment type="caution">
    <text evidence="1">The sequence shown here is derived from an EMBL/GenBank/DDBJ whole genome shotgun (WGS) entry which is preliminary data.</text>
</comment>
<evidence type="ECO:0000313" key="1">
    <source>
        <dbReference type="EMBL" id="KAL0940441.1"/>
    </source>
</evidence>
<evidence type="ECO:0000313" key="2">
    <source>
        <dbReference type="Proteomes" id="UP000805649"/>
    </source>
</evidence>